<dbReference type="EMBL" id="CH476615">
    <property type="protein sequence ID" value="EEP76522.1"/>
    <property type="molecule type" value="Genomic_DNA"/>
</dbReference>
<feature type="compositionally biased region" description="Pro residues" evidence="1">
    <location>
        <begin position="1"/>
        <end position="14"/>
    </location>
</feature>
<feature type="compositionally biased region" description="Pro residues" evidence="1">
    <location>
        <begin position="34"/>
        <end position="47"/>
    </location>
</feature>
<sequence>MDPPGTPPRPPYSPVTPVMAYTNLTPIPDSERMMPPPVVRTPAPEAPTTPDLGSDSKSPRDTSGKLPASSFPTSLSPAFAPEPPPVPISESENPDAIALRSAISVLQIQKQQALRDIRTLDKLKQAAAESPETFAREIIKGNLVVSGGEMDIFSLQSHEGDGEESDHGHQKKEGQNTSPALGTIPKLQNVVRMPPVNWAKYHIVGEPLDRLHEEQRRRPSLGEPRILRHVSGIFNDPH</sequence>
<keyword evidence="3" id="KW-1185">Reference proteome</keyword>
<feature type="region of interest" description="Disordered" evidence="1">
    <location>
        <begin position="157"/>
        <end position="184"/>
    </location>
</feature>
<dbReference type="RefSeq" id="XP_002541855.1">
    <property type="nucleotide sequence ID" value="XM_002541809.1"/>
</dbReference>
<dbReference type="VEuPathDB" id="FungiDB:UREG_01371"/>
<dbReference type="GeneID" id="8442700"/>
<dbReference type="OrthoDB" id="20473at2759"/>
<organism evidence="2 3">
    <name type="scientific">Uncinocarpus reesii (strain UAMH 1704)</name>
    <dbReference type="NCBI Taxonomy" id="336963"/>
    <lineage>
        <taxon>Eukaryota</taxon>
        <taxon>Fungi</taxon>
        <taxon>Dikarya</taxon>
        <taxon>Ascomycota</taxon>
        <taxon>Pezizomycotina</taxon>
        <taxon>Eurotiomycetes</taxon>
        <taxon>Eurotiomycetidae</taxon>
        <taxon>Onygenales</taxon>
        <taxon>Onygenaceae</taxon>
        <taxon>Uncinocarpus</taxon>
    </lineage>
</organism>
<dbReference type="OMA" id="PDSERMM"/>
<accession>C4JHK8</accession>
<dbReference type="PANTHER" id="PTHR22705:SF0">
    <property type="entry name" value="ZZ-TYPE ZINC FINGER-CONTAINING PROTEIN 3"/>
    <property type="match status" value="1"/>
</dbReference>
<evidence type="ECO:0000313" key="2">
    <source>
        <dbReference type="EMBL" id="EEP76522.1"/>
    </source>
</evidence>
<name>C4JHK8_UNCRE</name>
<evidence type="ECO:0000313" key="3">
    <source>
        <dbReference type="Proteomes" id="UP000002058"/>
    </source>
</evidence>
<dbReference type="Proteomes" id="UP000002058">
    <property type="component" value="Unassembled WGS sequence"/>
</dbReference>
<feature type="compositionally biased region" description="Basic and acidic residues" evidence="1">
    <location>
        <begin position="165"/>
        <end position="174"/>
    </location>
</feature>
<dbReference type="PANTHER" id="PTHR22705">
    <property type="entry name" value="ZINC FINGER, ZZ DOMAIN CONTAINING 3"/>
    <property type="match status" value="1"/>
</dbReference>
<dbReference type="AlphaFoldDB" id="C4JHK8"/>
<dbReference type="eggNOG" id="ENOG502SBM6">
    <property type="taxonomic scope" value="Eukaryota"/>
</dbReference>
<feature type="region of interest" description="Disordered" evidence="1">
    <location>
        <begin position="1"/>
        <end position="93"/>
    </location>
</feature>
<protein>
    <submittedName>
        <fullName evidence="2">Uncharacterized protein</fullName>
    </submittedName>
</protein>
<proteinExistence type="predicted"/>
<dbReference type="InParanoid" id="C4JHK8"/>
<reference evidence="3" key="1">
    <citation type="journal article" date="2009" name="Genome Res.">
        <title>Comparative genomic analyses of the human fungal pathogens Coccidioides and their relatives.</title>
        <authorList>
            <person name="Sharpton T.J."/>
            <person name="Stajich J.E."/>
            <person name="Rounsley S.D."/>
            <person name="Gardner M.J."/>
            <person name="Wortman J.R."/>
            <person name="Jordar V.S."/>
            <person name="Maiti R."/>
            <person name="Kodira C.D."/>
            <person name="Neafsey D.E."/>
            <person name="Zeng Q."/>
            <person name="Hung C.-Y."/>
            <person name="McMahan C."/>
            <person name="Muszewska A."/>
            <person name="Grynberg M."/>
            <person name="Mandel M.A."/>
            <person name="Kellner E.M."/>
            <person name="Barker B.M."/>
            <person name="Galgiani J.N."/>
            <person name="Orbach M.J."/>
            <person name="Kirkland T.N."/>
            <person name="Cole G.T."/>
            <person name="Henn M.R."/>
            <person name="Birren B.W."/>
            <person name="Taylor J.W."/>
        </authorList>
    </citation>
    <scope>NUCLEOTIDE SEQUENCE [LARGE SCALE GENOMIC DNA]</scope>
    <source>
        <strain evidence="3">UAMH 1704</strain>
    </source>
</reference>
<dbReference type="InterPro" id="IPR037830">
    <property type="entry name" value="ZZZ3"/>
</dbReference>
<gene>
    <name evidence="2" type="ORF">UREG_01371</name>
</gene>
<dbReference type="HOGENOM" id="CLU_040837_1_0_1"/>
<dbReference type="KEGG" id="ure:UREG_01371"/>
<evidence type="ECO:0000256" key="1">
    <source>
        <dbReference type="SAM" id="MobiDB-lite"/>
    </source>
</evidence>